<comment type="caution">
    <text evidence="7">The sequence shown here is derived from an EMBL/GenBank/DDBJ whole genome shotgun (WGS) entry which is preliminary data.</text>
</comment>
<dbReference type="Gene3D" id="1.10.10.10">
    <property type="entry name" value="Winged helix-like DNA-binding domain superfamily/Winged helix DNA-binding domain"/>
    <property type="match status" value="1"/>
</dbReference>
<evidence type="ECO:0000256" key="3">
    <source>
        <dbReference type="ARBA" id="ARBA00023125"/>
    </source>
</evidence>
<evidence type="ECO:0000259" key="6">
    <source>
        <dbReference type="PROSITE" id="PS50931"/>
    </source>
</evidence>
<feature type="coiled-coil region" evidence="5">
    <location>
        <begin position="68"/>
        <end position="95"/>
    </location>
</feature>
<dbReference type="InterPro" id="IPR005119">
    <property type="entry name" value="LysR_subst-bd"/>
</dbReference>
<reference evidence="7 8" key="1">
    <citation type="submission" date="2019-03" db="EMBL/GenBank/DDBJ databases">
        <title>Genomic Encyclopedia of Type Strains, Phase IV (KMG-IV): sequencing the most valuable type-strain genomes for metagenomic binning, comparative biology and taxonomic classification.</title>
        <authorList>
            <person name="Goeker M."/>
        </authorList>
    </citation>
    <scope>NUCLEOTIDE SEQUENCE [LARGE SCALE GENOMIC DNA]</scope>
    <source>
        <strain evidence="7 8">DSM 15969</strain>
    </source>
</reference>
<dbReference type="InterPro" id="IPR036390">
    <property type="entry name" value="WH_DNA-bd_sf"/>
</dbReference>
<evidence type="ECO:0000256" key="2">
    <source>
        <dbReference type="ARBA" id="ARBA00023015"/>
    </source>
</evidence>
<evidence type="ECO:0000313" key="8">
    <source>
        <dbReference type="Proteomes" id="UP000295063"/>
    </source>
</evidence>
<dbReference type="SUPFAM" id="SSF53850">
    <property type="entry name" value="Periplasmic binding protein-like II"/>
    <property type="match status" value="1"/>
</dbReference>
<dbReference type="InterPro" id="IPR036388">
    <property type="entry name" value="WH-like_DNA-bd_sf"/>
</dbReference>
<dbReference type="OrthoDB" id="107670at2"/>
<feature type="domain" description="HTH lysR-type" evidence="6">
    <location>
        <begin position="1"/>
        <end position="58"/>
    </location>
</feature>
<protein>
    <submittedName>
        <fullName evidence="7">DNA-binding transcriptional LysR family regulator</fullName>
    </submittedName>
</protein>
<keyword evidence="5" id="KW-0175">Coiled coil</keyword>
<dbReference type="AlphaFoldDB" id="A0A4R1Q302"/>
<accession>A0A4R1Q302</accession>
<name>A0A4R1Q302_9FIRM</name>
<keyword evidence="4" id="KW-0804">Transcription</keyword>
<dbReference type="GO" id="GO:0000976">
    <property type="term" value="F:transcription cis-regulatory region binding"/>
    <property type="evidence" value="ECO:0007669"/>
    <property type="project" value="TreeGrafter"/>
</dbReference>
<sequence length="293" mass="34135">MDDKDWLMLKTIAGEKNLTKSAERLYLSQPALTYRLRNLEKEFGTQLVARRPTGVLLTPQGEYLLNYSEEMLTQMNKVKERIKNMENKVQGTLRLGTSSVFAHYELPQILKSFLHCFPDVEVLLKTGLSRHIHRMLQKEEVSLAILRGDYHWADEKFLLREEPICLVSSTPIEFCELPYRPQISYLTDSSLEPVIQDWWRESFACAPRINMEVDSMDTCRQMVLHGLGWAILPEIGLGEQSGLFRRELFWRSGKPLVRKTWLAYSSAFLELSAVRAFVEFLKEQYQVRQPLSK</sequence>
<dbReference type="GO" id="GO:0003700">
    <property type="term" value="F:DNA-binding transcription factor activity"/>
    <property type="evidence" value="ECO:0007669"/>
    <property type="project" value="InterPro"/>
</dbReference>
<keyword evidence="3 7" id="KW-0238">DNA-binding</keyword>
<dbReference type="PROSITE" id="PS50931">
    <property type="entry name" value="HTH_LYSR"/>
    <property type="match status" value="1"/>
</dbReference>
<dbReference type="CDD" id="cd05466">
    <property type="entry name" value="PBP2_LTTR_substrate"/>
    <property type="match status" value="1"/>
</dbReference>
<dbReference type="EMBL" id="SLUI01000001">
    <property type="protein sequence ID" value="TCL39858.1"/>
    <property type="molecule type" value="Genomic_DNA"/>
</dbReference>
<comment type="similarity">
    <text evidence="1">Belongs to the LysR transcriptional regulatory family.</text>
</comment>
<proteinExistence type="inferred from homology"/>
<dbReference type="PANTHER" id="PTHR30126">
    <property type="entry name" value="HTH-TYPE TRANSCRIPTIONAL REGULATOR"/>
    <property type="match status" value="1"/>
</dbReference>
<dbReference type="Proteomes" id="UP000295063">
    <property type="component" value="Unassembled WGS sequence"/>
</dbReference>
<gene>
    <name evidence="7" type="ORF">EV210_10153</name>
</gene>
<evidence type="ECO:0000256" key="5">
    <source>
        <dbReference type="SAM" id="Coils"/>
    </source>
</evidence>
<evidence type="ECO:0000256" key="4">
    <source>
        <dbReference type="ARBA" id="ARBA00023163"/>
    </source>
</evidence>
<organism evidence="7 8">
    <name type="scientific">Anaerospora hongkongensis</name>
    <dbReference type="NCBI Taxonomy" id="244830"/>
    <lineage>
        <taxon>Bacteria</taxon>
        <taxon>Bacillati</taxon>
        <taxon>Bacillota</taxon>
        <taxon>Negativicutes</taxon>
        <taxon>Selenomonadales</taxon>
        <taxon>Sporomusaceae</taxon>
        <taxon>Anaerospora</taxon>
    </lineage>
</organism>
<dbReference type="SUPFAM" id="SSF46785">
    <property type="entry name" value="Winged helix' DNA-binding domain"/>
    <property type="match status" value="1"/>
</dbReference>
<dbReference type="RefSeq" id="WP_132073827.1">
    <property type="nucleotide sequence ID" value="NZ_SLUI01000001.1"/>
</dbReference>
<dbReference type="Gene3D" id="3.40.190.290">
    <property type="match status" value="1"/>
</dbReference>
<keyword evidence="8" id="KW-1185">Reference proteome</keyword>
<evidence type="ECO:0000256" key="1">
    <source>
        <dbReference type="ARBA" id="ARBA00009437"/>
    </source>
</evidence>
<dbReference type="Pfam" id="PF03466">
    <property type="entry name" value="LysR_substrate"/>
    <property type="match status" value="1"/>
</dbReference>
<dbReference type="PRINTS" id="PR00039">
    <property type="entry name" value="HTHLYSR"/>
</dbReference>
<dbReference type="PANTHER" id="PTHR30126:SF78">
    <property type="entry name" value="HTH LYSR-TYPE DOMAIN-CONTAINING PROTEIN"/>
    <property type="match status" value="1"/>
</dbReference>
<evidence type="ECO:0000313" key="7">
    <source>
        <dbReference type="EMBL" id="TCL39858.1"/>
    </source>
</evidence>
<dbReference type="InterPro" id="IPR000847">
    <property type="entry name" value="LysR_HTH_N"/>
</dbReference>
<keyword evidence="2" id="KW-0805">Transcription regulation</keyword>
<dbReference type="Pfam" id="PF00126">
    <property type="entry name" value="HTH_1"/>
    <property type="match status" value="1"/>
</dbReference>